<reference evidence="5" key="1">
    <citation type="submission" date="2023-07" db="EMBL/GenBank/DDBJ databases">
        <title>Whole genome shotgun sequence of Streptomyces cacaoi subsp. asoensis NBRC 13813.</title>
        <authorList>
            <person name="Komaki H."/>
            <person name="Tamura T."/>
        </authorList>
    </citation>
    <scope>NUCLEOTIDE SEQUENCE [LARGE SCALE GENOMIC DNA]</scope>
    <source>
        <strain evidence="5">NBRC 13813</strain>
    </source>
</reference>
<keyword evidence="5" id="KW-1185">Reference proteome</keyword>
<feature type="region of interest" description="Disordered" evidence="1">
    <location>
        <begin position="111"/>
        <end position="145"/>
    </location>
</feature>
<evidence type="ECO:0000256" key="3">
    <source>
        <dbReference type="SAM" id="SignalP"/>
    </source>
</evidence>
<dbReference type="GeneID" id="91474121"/>
<sequence length="214" mass="21410">MRTFLPTPAAASGALASLALLLALALAPPAAAAGTHDITADVLAGRDVTLLGDSVVTVPPGTTAVIRRAGAPPFLDHTGDAPTTGAFDGLREGAEVETAGTAHRTGHRITYRGGDGNDVVLTPEAAHPSATPQRAGDASDTPPPRTRGAFGWWPYVLAAGLLGTLLVPSSLRVRGPAGRGSAGRGTADRRAGGRGASGRRSGGRRGGRRHSAAG</sequence>
<accession>A0ABQ3S981</accession>
<dbReference type="Proteomes" id="UP000649259">
    <property type="component" value="Unassembled WGS sequence"/>
</dbReference>
<keyword evidence="3" id="KW-0732">Signal</keyword>
<keyword evidence="2" id="KW-0472">Membrane</keyword>
<keyword evidence="2" id="KW-0812">Transmembrane</keyword>
<organism evidence="4 5">
    <name type="scientific">Streptomyces asoensis</name>
    <dbReference type="NCBI Taxonomy" id="249586"/>
    <lineage>
        <taxon>Bacteria</taxon>
        <taxon>Bacillati</taxon>
        <taxon>Actinomycetota</taxon>
        <taxon>Actinomycetes</taxon>
        <taxon>Kitasatosporales</taxon>
        <taxon>Streptomycetaceae</taxon>
        <taxon>Streptomyces</taxon>
    </lineage>
</organism>
<evidence type="ECO:0000256" key="2">
    <source>
        <dbReference type="SAM" id="Phobius"/>
    </source>
</evidence>
<evidence type="ECO:0008006" key="6">
    <source>
        <dbReference type="Google" id="ProtNLM"/>
    </source>
</evidence>
<feature type="transmembrane region" description="Helical" evidence="2">
    <location>
        <begin position="152"/>
        <end position="171"/>
    </location>
</feature>
<dbReference type="RefSeq" id="WP_189923125.1">
    <property type="nucleotide sequence ID" value="NZ_BMSI01000007.1"/>
</dbReference>
<evidence type="ECO:0000256" key="1">
    <source>
        <dbReference type="SAM" id="MobiDB-lite"/>
    </source>
</evidence>
<evidence type="ECO:0000313" key="4">
    <source>
        <dbReference type="EMBL" id="GHI64690.1"/>
    </source>
</evidence>
<evidence type="ECO:0000313" key="5">
    <source>
        <dbReference type="Proteomes" id="UP000649259"/>
    </source>
</evidence>
<feature type="region of interest" description="Disordered" evidence="1">
    <location>
        <begin position="171"/>
        <end position="214"/>
    </location>
</feature>
<comment type="caution">
    <text evidence="4">The sequence shown here is derived from an EMBL/GenBank/DDBJ whole genome shotgun (WGS) entry which is preliminary data.</text>
</comment>
<feature type="compositionally biased region" description="Basic residues" evidence="1">
    <location>
        <begin position="201"/>
        <end position="214"/>
    </location>
</feature>
<gene>
    <name evidence="4" type="ORF">Saso_63400</name>
</gene>
<protein>
    <recommendedName>
        <fullName evidence="6">Sortase</fullName>
    </recommendedName>
</protein>
<feature type="signal peptide" evidence="3">
    <location>
        <begin position="1"/>
        <end position="32"/>
    </location>
</feature>
<keyword evidence="2" id="KW-1133">Transmembrane helix</keyword>
<feature type="chain" id="PRO_5046180709" description="Sortase" evidence="3">
    <location>
        <begin position="33"/>
        <end position="214"/>
    </location>
</feature>
<dbReference type="EMBL" id="BNEB01000005">
    <property type="protein sequence ID" value="GHI64690.1"/>
    <property type="molecule type" value="Genomic_DNA"/>
</dbReference>
<proteinExistence type="predicted"/>
<name>A0ABQ3S981_9ACTN</name>